<evidence type="ECO:0000256" key="1">
    <source>
        <dbReference type="ARBA" id="ARBA00023002"/>
    </source>
</evidence>
<dbReference type="GO" id="GO:0050660">
    <property type="term" value="F:flavin adenine dinucleotide binding"/>
    <property type="evidence" value="ECO:0007669"/>
    <property type="project" value="InterPro"/>
</dbReference>
<dbReference type="EMBL" id="JACHDE010000007">
    <property type="protein sequence ID" value="MBB5402320.1"/>
    <property type="molecule type" value="Genomic_DNA"/>
</dbReference>
<dbReference type="SUPFAM" id="SSF47203">
    <property type="entry name" value="Acyl-CoA dehydrogenase C-terminal domain-like"/>
    <property type="match status" value="1"/>
</dbReference>
<sequence>MNAVIETQPFTATEGEAYRQRALKAGEAFLKAVDAILPVLRAGREQSERECRVADASVEAMLDAGVFRSLTPLQYGGLELSPADFYDGLMRIAQCDSSAAWIAGQIVCHNLEIAAMDPQMHEDFWGVYGPDARASSSYAPLGKTEPTEGGYILDGRWTFSSGVDFAHYVVLGGGERNFLVPIKDLVIDHDSWDVQGLRGTGSKAVTANKVFVPNHRIHVMVDVVNDINPGYEAIQTPLYRGVSWMTVFYATAANTVIGTALEGVNLFLEQSRNRYTKMGTGARLAENPILHLKLADALTRINDIRTRTLNNWRHIFDQACKGEPISHLERLRVRFESADSFAACFDVLHDIWPMVGAVASQSSNPMQLIFRNLMAARTHGTGGKELAASAYSRALLGLPAPEFKVNDFATAAYWR</sequence>
<dbReference type="GO" id="GO:0016627">
    <property type="term" value="F:oxidoreductase activity, acting on the CH-CH group of donors"/>
    <property type="evidence" value="ECO:0007669"/>
    <property type="project" value="InterPro"/>
</dbReference>
<dbReference type="RefSeq" id="WP_184227086.1">
    <property type="nucleotide sequence ID" value="NZ_JACHDE010000007.1"/>
</dbReference>
<proteinExistence type="predicted"/>
<evidence type="ECO:0000313" key="4">
    <source>
        <dbReference type="Proteomes" id="UP000592820"/>
    </source>
</evidence>
<keyword evidence="3" id="KW-0503">Monooxygenase</keyword>
<dbReference type="InterPro" id="IPR036250">
    <property type="entry name" value="AcylCo_DH-like_C"/>
</dbReference>
<organism evidence="3 4">
    <name type="scientific">Paraburkholderia youngii</name>
    <dbReference type="NCBI Taxonomy" id="2782701"/>
    <lineage>
        <taxon>Bacteria</taxon>
        <taxon>Pseudomonadati</taxon>
        <taxon>Pseudomonadota</taxon>
        <taxon>Betaproteobacteria</taxon>
        <taxon>Burkholderiales</taxon>
        <taxon>Burkholderiaceae</taxon>
        <taxon>Paraburkholderia</taxon>
    </lineage>
</organism>
<dbReference type="Pfam" id="PF08028">
    <property type="entry name" value="Acyl-CoA_dh_2"/>
    <property type="match status" value="1"/>
</dbReference>
<accession>A0A7W8L887</accession>
<evidence type="ECO:0000259" key="2">
    <source>
        <dbReference type="Pfam" id="PF08028"/>
    </source>
</evidence>
<dbReference type="SUPFAM" id="SSF56645">
    <property type="entry name" value="Acyl-CoA dehydrogenase NM domain-like"/>
    <property type="match status" value="1"/>
</dbReference>
<dbReference type="Proteomes" id="UP000592820">
    <property type="component" value="Unassembled WGS sequence"/>
</dbReference>
<dbReference type="InterPro" id="IPR046373">
    <property type="entry name" value="Acyl-CoA_Oxase/DH_mid-dom_sf"/>
</dbReference>
<dbReference type="Gene3D" id="1.20.140.10">
    <property type="entry name" value="Butyryl-CoA Dehydrogenase, subunit A, domain 3"/>
    <property type="match status" value="1"/>
</dbReference>
<protein>
    <submittedName>
        <fullName evidence="3">3-hydroxy-9,10-secoandrosta-1,3,5(10)-triene-9, 17-dione monooxygenase</fullName>
        <ecNumber evidence="3">1.14.14.12</ecNumber>
    </submittedName>
</protein>
<dbReference type="InterPro" id="IPR013107">
    <property type="entry name" value="Acyl-CoA_DH_C"/>
</dbReference>
<dbReference type="PIRSF" id="PIRSF016578">
    <property type="entry name" value="HsaA"/>
    <property type="match status" value="1"/>
</dbReference>
<feature type="domain" description="Acyl-CoA dehydrogenase C-terminal" evidence="2">
    <location>
        <begin position="251"/>
        <end position="379"/>
    </location>
</feature>
<gene>
    <name evidence="3" type="ORF">HDG41_004406</name>
</gene>
<reference evidence="3 4" key="1">
    <citation type="submission" date="2020-08" db="EMBL/GenBank/DDBJ databases">
        <title>Genomic Encyclopedia of Type Strains, Phase IV (KMG-V): Genome sequencing to study the core and pangenomes of soil and plant-associated prokaryotes.</title>
        <authorList>
            <person name="Whitman W."/>
        </authorList>
    </citation>
    <scope>NUCLEOTIDE SEQUENCE [LARGE SCALE GENOMIC DNA]</scope>
    <source>
        <strain evidence="3 4">JPY162</strain>
    </source>
</reference>
<dbReference type="Gene3D" id="2.40.110.10">
    <property type="entry name" value="Butyryl-CoA Dehydrogenase, subunit A, domain 2"/>
    <property type="match status" value="1"/>
</dbReference>
<dbReference type="EC" id="1.14.14.12" evidence="3"/>
<dbReference type="GO" id="GO:0036383">
    <property type="term" value="F:3-hydroxy-9,10-secoandrosta-1,3,5(10)-triene-9,17-dione monooxygenase activity"/>
    <property type="evidence" value="ECO:0007669"/>
    <property type="project" value="UniProtKB-EC"/>
</dbReference>
<dbReference type="AlphaFoldDB" id="A0A7W8L887"/>
<dbReference type="InterPro" id="IPR009100">
    <property type="entry name" value="AcylCoA_DH/oxidase_NM_dom_sf"/>
</dbReference>
<name>A0A7W8L887_9BURK</name>
<keyword evidence="1 3" id="KW-0560">Oxidoreductase</keyword>
<evidence type="ECO:0000313" key="3">
    <source>
        <dbReference type="EMBL" id="MBB5402320.1"/>
    </source>
</evidence>
<dbReference type="Gene3D" id="1.10.540.10">
    <property type="entry name" value="Acyl-CoA dehydrogenase/oxidase, N-terminal domain"/>
    <property type="match status" value="1"/>
</dbReference>
<comment type="caution">
    <text evidence="3">The sequence shown here is derived from an EMBL/GenBank/DDBJ whole genome shotgun (WGS) entry which is preliminary data.</text>
</comment>
<dbReference type="InterPro" id="IPR037069">
    <property type="entry name" value="AcylCoA_DH/ox_N_sf"/>
</dbReference>